<feature type="region of interest" description="Disordered" evidence="2">
    <location>
        <begin position="453"/>
        <end position="666"/>
    </location>
</feature>
<sequence>MSDSGAAGSDGGKEANAREDSNEASAPGQKVTAVKDKKCRYCDQLFTSSSLGRHLDQYLFKKKPDGIHDVDEIRRVRSGITRRTARNSNKQASPDIAGKKPTPDPHTIPPLQLNPRGAGKGFRVFLNQPSWQATGVINDIPNSTPVSQLKIPATPLERLNQLTDSNPETARALELALREVLDSIKAATTRKSSRLSPFDFDLQSQTFPALCLQALPPPPSLFSTHPFASPSSFPIEPPTPNQRDIVQQALRAQVEQWKSDQLGSAMSTAQHTSQLPSAYSAASPSSDAEMIERTSQQHEEIMMRHLDLSLRHWMALAPHEQRNLWQLEITRAFVRETEKRKKLEQQLDRTQQEANQLRAQVEKLTSCQWPREFAIFPPNLLPLTPEVARELDDKESKLNRADASRWDYDTLVAKWKRVVMHDKSMGRSGVGAYMDPITERQHAASATRNLLQKIPNSNNNNSNRLGMPSPSQPSNPVSPESMNLDRQPGNPPTPYETRDPNDNSEPFRPAKRQRLGNHQSQPSYNGDELSTQTPPNSSNPTTRTLSNSSAQTVPPLTYSYNASSPLPPPNSAGRESHFPSHAYRPQNVPSSSPHLNSEQRLHLDHRSPAEREVSNAMVSMHHESVPQHPPLPPPPPPQKHHPYPDGNNRGMPMNINTYSRPPGGVS</sequence>
<protein>
    <submittedName>
        <fullName evidence="3">Uncharacterized protein</fullName>
    </submittedName>
</protein>
<feature type="region of interest" description="Disordered" evidence="2">
    <location>
        <begin position="262"/>
        <end position="285"/>
    </location>
</feature>
<accession>A0A0J6Y0B4</accession>
<feature type="coiled-coil region" evidence="1">
    <location>
        <begin position="333"/>
        <end position="367"/>
    </location>
</feature>
<feature type="compositionally biased region" description="Low complexity" evidence="2">
    <location>
        <begin position="276"/>
        <end position="285"/>
    </location>
</feature>
<dbReference type="Proteomes" id="UP000054565">
    <property type="component" value="Unassembled WGS sequence"/>
</dbReference>
<feature type="compositionally biased region" description="Polar residues" evidence="2">
    <location>
        <begin position="587"/>
        <end position="596"/>
    </location>
</feature>
<feature type="compositionally biased region" description="Low complexity" evidence="2">
    <location>
        <begin position="530"/>
        <end position="549"/>
    </location>
</feature>
<evidence type="ECO:0000256" key="2">
    <source>
        <dbReference type="SAM" id="MobiDB-lite"/>
    </source>
</evidence>
<feature type="region of interest" description="Disordered" evidence="2">
    <location>
        <begin position="78"/>
        <end position="114"/>
    </location>
</feature>
<feature type="compositionally biased region" description="Basic and acidic residues" evidence="2">
    <location>
        <begin position="597"/>
        <end position="613"/>
    </location>
</feature>
<evidence type="ECO:0000313" key="4">
    <source>
        <dbReference type="Proteomes" id="UP000054565"/>
    </source>
</evidence>
<gene>
    <name evidence="3" type="ORF">CIRG_01230</name>
</gene>
<feature type="compositionally biased region" description="Basic and acidic residues" evidence="2">
    <location>
        <begin position="11"/>
        <end position="21"/>
    </location>
</feature>
<evidence type="ECO:0000313" key="3">
    <source>
        <dbReference type="EMBL" id="KMP01090.1"/>
    </source>
</evidence>
<dbReference type="STRING" id="404692.A0A0J6Y0B4"/>
<feature type="compositionally biased region" description="Pro residues" evidence="2">
    <location>
        <begin position="627"/>
        <end position="637"/>
    </location>
</feature>
<evidence type="ECO:0000256" key="1">
    <source>
        <dbReference type="SAM" id="Coils"/>
    </source>
</evidence>
<keyword evidence="1" id="KW-0175">Coiled coil</keyword>
<dbReference type="AlphaFoldDB" id="A0A0J6Y0B4"/>
<reference evidence="4" key="1">
    <citation type="journal article" date="2010" name="Genome Res.">
        <title>Population genomic sequencing of Coccidioides fungi reveals recent hybridization and transposon control.</title>
        <authorList>
            <person name="Neafsey D.E."/>
            <person name="Barker B.M."/>
            <person name="Sharpton T.J."/>
            <person name="Stajich J.E."/>
            <person name="Park D.J."/>
            <person name="Whiston E."/>
            <person name="Hung C.-Y."/>
            <person name="McMahan C."/>
            <person name="White J."/>
            <person name="Sykes S."/>
            <person name="Heiman D."/>
            <person name="Young S."/>
            <person name="Zeng Q."/>
            <person name="Abouelleil A."/>
            <person name="Aftuck L."/>
            <person name="Bessette D."/>
            <person name="Brown A."/>
            <person name="FitzGerald M."/>
            <person name="Lui A."/>
            <person name="Macdonald J.P."/>
            <person name="Priest M."/>
            <person name="Orbach M.J."/>
            <person name="Galgiani J.N."/>
            <person name="Kirkland T.N."/>
            <person name="Cole G.T."/>
            <person name="Birren B.W."/>
            <person name="Henn M.R."/>
            <person name="Taylor J.W."/>
            <person name="Rounsley S.D."/>
        </authorList>
    </citation>
    <scope>NUCLEOTIDE SEQUENCE [LARGE SCALE GENOMIC DNA]</scope>
    <source>
        <strain evidence="4">RMSCC 2394</strain>
    </source>
</reference>
<feature type="region of interest" description="Disordered" evidence="2">
    <location>
        <begin position="1"/>
        <end position="33"/>
    </location>
</feature>
<proteinExistence type="predicted"/>
<feature type="compositionally biased region" description="Polar residues" evidence="2">
    <location>
        <begin position="262"/>
        <end position="275"/>
    </location>
</feature>
<dbReference type="OrthoDB" id="3905365at2759"/>
<dbReference type="EMBL" id="DS028093">
    <property type="protein sequence ID" value="KMP01090.1"/>
    <property type="molecule type" value="Genomic_DNA"/>
</dbReference>
<feature type="compositionally biased region" description="Low complexity" evidence="2">
    <location>
        <begin position="456"/>
        <end position="481"/>
    </location>
</feature>
<organism evidence="3 4">
    <name type="scientific">Coccidioides immitis RMSCC 2394</name>
    <dbReference type="NCBI Taxonomy" id="404692"/>
    <lineage>
        <taxon>Eukaryota</taxon>
        <taxon>Fungi</taxon>
        <taxon>Dikarya</taxon>
        <taxon>Ascomycota</taxon>
        <taxon>Pezizomycotina</taxon>
        <taxon>Eurotiomycetes</taxon>
        <taxon>Eurotiomycetidae</taxon>
        <taxon>Onygenales</taxon>
        <taxon>Onygenaceae</taxon>
        <taxon>Coccidioides</taxon>
    </lineage>
</organism>
<name>A0A0J6Y0B4_COCIT</name>